<organism evidence="2 3">
    <name type="scientific">Candidatus Kryptonium thompsonii</name>
    <dbReference type="NCBI Taxonomy" id="1633631"/>
    <lineage>
        <taxon>Bacteria</taxon>
        <taxon>Pseudomonadati</taxon>
        <taxon>Candidatus Kryptoniota</taxon>
        <taxon>Candidatus Kryptonium</taxon>
    </lineage>
</organism>
<accession>A0A0S4NBQ1</accession>
<accession>A0A0P1LWA4</accession>
<dbReference type="SUPFAM" id="SSF53756">
    <property type="entry name" value="UDP-Glycosyltransferase/glycogen phosphorylase"/>
    <property type="match status" value="1"/>
</dbReference>
<accession>A0A0P1LCZ5</accession>
<proteinExistence type="predicted"/>
<dbReference type="InterPro" id="IPR007152">
    <property type="entry name" value="DUF354"/>
</dbReference>
<accession>A0A0P1P244</accession>
<evidence type="ECO:0000313" key="2">
    <source>
        <dbReference type="EMBL" id="CUU08602.1"/>
    </source>
</evidence>
<evidence type="ECO:0000313" key="3">
    <source>
        <dbReference type="Proteomes" id="UP000182011"/>
    </source>
</evidence>
<sequence>MKSIWFDIDNSPHVLLFAPIIKILQNEGYDIIVTARDFAQTLPLLDKYKIPYIRVDGHGGRSKMKKILATLKRAYGLYKALESFKIDLMVNHGARAGIIAAKALNVPVISAFDYEHTELFIIKHLSNWIVIPSVLRNMFPDSKFSYYDGIKEEIYLCDFIPDENFLKNLPFKNIKEKPLITIRPPARHANYHNEFSEIVYRKTLDYICNYDCYVVLIPRTKEDLDYLKVFKNKIFIPDVPLDGPNLIYYSDAVISGGGTMVREASVLGTPSYSIFTGKPAAIDLELSRNGRLTFIRTLSDIKKIKIEKKINRSLKKLNCGVREQFVKIILDKLEN</sequence>
<dbReference type="Proteomes" id="UP000182011">
    <property type="component" value="Unassembled WGS sequence"/>
</dbReference>
<dbReference type="RefSeq" id="WP_047133292.1">
    <property type="nucleotide sequence ID" value="NZ_CZVI01000010.1"/>
</dbReference>
<dbReference type="STRING" id="1633631.GCA_001442925_02126"/>
<reference evidence="2 3" key="2">
    <citation type="submission" date="2015-11" db="EMBL/GenBank/DDBJ databases">
        <authorList>
            <person name="Zhang Y."/>
            <person name="Guo Z."/>
        </authorList>
    </citation>
    <scope>NUCLEOTIDE SEQUENCE [LARGE SCALE GENOMIC DNA]</scope>
    <source>
        <strain evidence="2">JGI-4</strain>
    </source>
</reference>
<accession>A0A0N7MSN4</accession>
<dbReference type="PANTHER" id="PTHR39662">
    <property type="entry name" value="DUF354 DOMAIN-CONTAINING PROTEIN-RELATED"/>
    <property type="match status" value="1"/>
</dbReference>
<accession>A0A0P1NTG6</accession>
<dbReference type="EMBL" id="FAOP01000010">
    <property type="protein sequence ID" value="CUU08602.1"/>
    <property type="molecule type" value="Genomic_DNA"/>
</dbReference>
<keyword evidence="4" id="KW-1185">Reference proteome</keyword>
<dbReference type="Proteomes" id="UP000182200">
    <property type="component" value="Unassembled WGS sequence"/>
</dbReference>
<evidence type="ECO:0000313" key="4">
    <source>
        <dbReference type="Proteomes" id="UP000182200"/>
    </source>
</evidence>
<evidence type="ECO:0000313" key="1">
    <source>
        <dbReference type="EMBL" id="CUS86302.1"/>
    </source>
</evidence>
<reference evidence="1 4" key="1">
    <citation type="submission" date="2015-11" db="EMBL/GenBank/DDBJ databases">
        <authorList>
            <person name="Varghese N."/>
        </authorList>
    </citation>
    <scope>NUCLEOTIDE SEQUENCE [LARGE SCALE GENOMIC DNA]</scope>
    <source>
        <strain evidence="1 4">JGI-8</strain>
    </source>
</reference>
<dbReference type="AlphaFoldDB" id="A0A0N7MSN4"/>
<dbReference type="EMBL" id="CZVI01000010">
    <property type="protein sequence ID" value="CUS86302.1"/>
    <property type="molecule type" value="Genomic_DNA"/>
</dbReference>
<dbReference type="PANTHER" id="PTHR39662:SF1">
    <property type="entry name" value="DUF354 DOMAIN-CONTAINING PROTEIN"/>
    <property type="match status" value="1"/>
</dbReference>
<evidence type="ECO:0008006" key="5">
    <source>
        <dbReference type="Google" id="ProtNLM"/>
    </source>
</evidence>
<dbReference type="Pfam" id="PF04007">
    <property type="entry name" value="DUF354"/>
    <property type="match status" value="1"/>
</dbReference>
<dbReference type="PIRSF" id="PIRSF005357">
    <property type="entry name" value="UCP005357"/>
    <property type="match status" value="1"/>
</dbReference>
<accession>A0A0P1P6I2</accession>
<gene>
    <name evidence="2" type="ORF">JGI4_02133</name>
    <name evidence="1" type="ORF">JGI8_00988</name>
</gene>
<protein>
    <recommendedName>
        <fullName evidence="5">DUF354 domain-containing protein</fullName>
    </recommendedName>
</protein>
<name>A0A0N7MSN4_9BACT</name>